<dbReference type="Pfam" id="PF02944">
    <property type="entry name" value="BESS"/>
    <property type="match status" value="1"/>
</dbReference>
<organism evidence="3 4">
    <name type="scientific">Aromia moschata</name>
    <dbReference type="NCBI Taxonomy" id="1265417"/>
    <lineage>
        <taxon>Eukaryota</taxon>
        <taxon>Metazoa</taxon>
        <taxon>Ecdysozoa</taxon>
        <taxon>Arthropoda</taxon>
        <taxon>Hexapoda</taxon>
        <taxon>Insecta</taxon>
        <taxon>Pterygota</taxon>
        <taxon>Neoptera</taxon>
        <taxon>Endopterygota</taxon>
        <taxon>Coleoptera</taxon>
        <taxon>Polyphaga</taxon>
        <taxon>Cucujiformia</taxon>
        <taxon>Chrysomeloidea</taxon>
        <taxon>Cerambycidae</taxon>
        <taxon>Cerambycinae</taxon>
        <taxon>Callichromatini</taxon>
        <taxon>Aromia</taxon>
    </lineage>
</organism>
<dbReference type="EMBL" id="JAPWTK010000607">
    <property type="protein sequence ID" value="KAJ8937879.1"/>
    <property type="molecule type" value="Genomic_DNA"/>
</dbReference>
<protein>
    <recommendedName>
        <fullName evidence="2">BESS domain-containing protein</fullName>
    </recommendedName>
</protein>
<proteinExistence type="predicted"/>
<dbReference type="Proteomes" id="UP001162162">
    <property type="component" value="Unassembled WGS sequence"/>
</dbReference>
<evidence type="ECO:0000313" key="3">
    <source>
        <dbReference type="EMBL" id="KAJ8937879.1"/>
    </source>
</evidence>
<gene>
    <name evidence="3" type="ORF">NQ318_021104</name>
</gene>
<name>A0AAV8XFW2_9CUCU</name>
<accession>A0AAV8XFW2</accession>
<evidence type="ECO:0000259" key="2">
    <source>
        <dbReference type="PROSITE" id="PS51031"/>
    </source>
</evidence>
<feature type="domain" description="BESS" evidence="2">
    <location>
        <begin position="128"/>
        <end position="167"/>
    </location>
</feature>
<evidence type="ECO:0000256" key="1">
    <source>
        <dbReference type="PROSITE-ProRule" id="PRU00371"/>
    </source>
</evidence>
<keyword evidence="4" id="KW-1185">Reference proteome</keyword>
<dbReference type="AlphaFoldDB" id="A0AAV8XFW2"/>
<dbReference type="GO" id="GO:0005634">
    <property type="term" value="C:nucleus"/>
    <property type="evidence" value="ECO:0007669"/>
    <property type="project" value="UniProtKB-SubCell"/>
</dbReference>
<dbReference type="PROSITE" id="PS51031">
    <property type="entry name" value="BESS"/>
    <property type="match status" value="1"/>
</dbReference>
<dbReference type="GO" id="GO:0003677">
    <property type="term" value="F:DNA binding"/>
    <property type="evidence" value="ECO:0007669"/>
    <property type="project" value="InterPro"/>
</dbReference>
<dbReference type="InterPro" id="IPR004210">
    <property type="entry name" value="BESS_motif"/>
</dbReference>
<keyword evidence="1" id="KW-0539">Nucleus</keyword>
<comment type="caution">
    <text evidence="3">The sequence shown here is derived from an EMBL/GenBank/DDBJ whole genome shotgun (WGS) entry which is preliminary data.</text>
</comment>
<reference evidence="3" key="1">
    <citation type="journal article" date="2023" name="Insect Mol. Biol.">
        <title>Genome sequencing provides insights into the evolution of gene families encoding plant cell wall-degrading enzymes in longhorned beetles.</title>
        <authorList>
            <person name="Shin N.R."/>
            <person name="Okamura Y."/>
            <person name="Kirsch R."/>
            <person name="Pauchet Y."/>
        </authorList>
    </citation>
    <scope>NUCLEOTIDE SEQUENCE</scope>
    <source>
        <strain evidence="3">AMC_N1</strain>
    </source>
</reference>
<sequence>MVKAKATEVLNQLTEADFRHCFQQLKSPLSATSRTVNLKKLGLVLVILAKECDTREREQFELINKDEIIQNISPAPDTERDIIQTPPVKSKYTPKCTHSEERLRLLKQIAGMRTDSDTTSRYRSLRKEDENDLFFASMAQIVKKLPKASQARLRMNIANLVGNAEIEHLSMTPPEYRPSSAANSST</sequence>
<evidence type="ECO:0000313" key="4">
    <source>
        <dbReference type="Proteomes" id="UP001162162"/>
    </source>
</evidence>
<comment type="subcellular location">
    <subcellularLocation>
        <location evidence="1">Nucleus</location>
    </subcellularLocation>
</comment>